<dbReference type="OrthoDB" id="5980156at2759"/>
<reference evidence="4" key="1">
    <citation type="submission" date="2025-08" db="UniProtKB">
        <authorList>
            <consortium name="RefSeq"/>
        </authorList>
    </citation>
    <scope>IDENTIFICATION</scope>
</reference>
<accession>A0A3Q0EIG2</accession>
<dbReference type="PANTHER" id="PTHR16476:SF1">
    <property type="entry name" value="PROTEIN FAM216A"/>
    <property type="match status" value="1"/>
</dbReference>
<proteinExistence type="inferred from homology"/>
<evidence type="ECO:0000313" key="4">
    <source>
        <dbReference type="RefSeq" id="XP_021574782.1"/>
    </source>
</evidence>
<feature type="region of interest" description="Disordered" evidence="2">
    <location>
        <begin position="1"/>
        <end position="56"/>
    </location>
</feature>
<evidence type="ECO:0000256" key="1">
    <source>
        <dbReference type="ARBA" id="ARBA00008615"/>
    </source>
</evidence>
<evidence type="ECO:0000313" key="3">
    <source>
        <dbReference type="Proteomes" id="UP000189704"/>
    </source>
</evidence>
<feature type="compositionally biased region" description="Low complexity" evidence="2">
    <location>
        <begin position="102"/>
        <end position="118"/>
    </location>
</feature>
<feature type="compositionally biased region" description="Polar residues" evidence="2">
    <location>
        <begin position="398"/>
        <end position="407"/>
    </location>
</feature>
<dbReference type="GeneID" id="103273733"/>
<keyword evidence="3" id="KW-1185">Reference proteome</keyword>
<feature type="compositionally biased region" description="Low complexity" evidence="2">
    <location>
        <begin position="1"/>
        <end position="13"/>
    </location>
</feature>
<evidence type="ECO:0000256" key="2">
    <source>
        <dbReference type="SAM" id="MobiDB-lite"/>
    </source>
</evidence>
<sequence length="441" mass="49002">MSAAQMPAAAGHAPSGLRATPTGFREQEVRTNPKPETFYASRSAPPLATEQPKGQIPFANLRRVRNTEVERPPCFRGGHVCFLPVTRRFPRELQTRDPRGNAGPSPSLPPGSRSARPALPKRFGQCPDGFGGGSKPASRLFAPTLRRLTHARGLFPDGGGWAGVPLAAGSGASGPRRTPGPGSGEEGGCGLTGGTGEQNAHKIRSTEDQLIRLSTLIHLRSAGYSYYQNSRSADLIKDGYKMKSNIAKLQELWKSPQNQTVNFPKSMMDTSFLKHPDLTTGQKHYLCDIAKIYNVNYLRMLMKRQYMHMVQRSSQKPGVLTHHRSRLSSRYSQKQHYPCTTWRHQLERGDSGLSASAPEVIIQHSVWRSVRNKEGLKTGYVSKTRCKSLKIFRRPSRVSMQPVSSNDSESYMSEEKKEEDLLNKCMQSMSIEEQGEHLMLT</sequence>
<feature type="compositionally biased region" description="Gly residues" evidence="2">
    <location>
        <begin position="181"/>
        <end position="196"/>
    </location>
</feature>
<organism evidence="3 4">
    <name type="scientific">Carlito syrichta</name>
    <name type="common">Philippine tarsier</name>
    <name type="synonym">Tarsius syrichta</name>
    <dbReference type="NCBI Taxonomy" id="1868482"/>
    <lineage>
        <taxon>Eukaryota</taxon>
        <taxon>Metazoa</taxon>
        <taxon>Chordata</taxon>
        <taxon>Craniata</taxon>
        <taxon>Vertebrata</taxon>
        <taxon>Euteleostomi</taxon>
        <taxon>Mammalia</taxon>
        <taxon>Eutheria</taxon>
        <taxon>Euarchontoglires</taxon>
        <taxon>Primates</taxon>
        <taxon>Haplorrhini</taxon>
        <taxon>Tarsiiformes</taxon>
        <taxon>Tarsiidae</taxon>
        <taxon>Carlito</taxon>
    </lineage>
</organism>
<feature type="region of interest" description="Disordered" evidence="2">
    <location>
        <begin position="91"/>
        <end position="123"/>
    </location>
</feature>
<name>A0A3Q0EIG2_CARSF</name>
<dbReference type="RefSeq" id="XP_021574782.1">
    <property type="nucleotide sequence ID" value="XM_021719107.1"/>
</dbReference>
<dbReference type="KEGG" id="csyr:103273733"/>
<dbReference type="PANTHER" id="PTHR16476">
    <property type="entry name" value="FAMILY WITH SEQUENCE SIMILARITY 216 MEMBER A"/>
    <property type="match status" value="1"/>
</dbReference>
<dbReference type="Pfam" id="PF15107">
    <property type="entry name" value="FAM216B"/>
    <property type="match status" value="1"/>
</dbReference>
<protein>
    <submittedName>
        <fullName evidence="4">Protein FAM216A</fullName>
    </submittedName>
</protein>
<comment type="similarity">
    <text evidence="1">Belongs to the FAM216 family.</text>
</comment>
<feature type="region of interest" description="Disordered" evidence="2">
    <location>
        <begin position="397"/>
        <end position="418"/>
    </location>
</feature>
<dbReference type="STRING" id="1868482.ENSTSYP00000011799"/>
<feature type="region of interest" description="Disordered" evidence="2">
    <location>
        <begin position="167"/>
        <end position="199"/>
    </location>
</feature>
<gene>
    <name evidence="4" type="primary">FAM216A</name>
</gene>
<dbReference type="InterPro" id="IPR029373">
    <property type="entry name" value="FAM216"/>
</dbReference>
<feature type="compositionally biased region" description="Low complexity" evidence="2">
    <location>
        <begin position="169"/>
        <end position="180"/>
    </location>
</feature>
<dbReference type="AlphaFoldDB" id="A0A3Q0EIG2"/>
<dbReference type="CTD" id="29902"/>
<dbReference type="Proteomes" id="UP000189704">
    <property type="component" value="Unplaced"/>
</dbReference>